<dbReference type="Pfam" id="PF01822">
    <property type="entry name" value="WSC"/>
    <property type="match status" value="2"/>
</dbReference>
<dbReference type="InterPro" id="IPR051836">
    <property type="entry name" value="Kremen_rcpt"/>
</dbReference>
<dbReference type="PANTHER" id="PTHR24269">
    <property type="entry name" value="KREMEN PROTEIN"/>
    <property type="match status" value="1"/>
</dbReference>
<feature type="chain" id="PRO_5015095333" description="WSC domain-containing protein" evidence="7">
    <location>
        <begin position="23"/>
        <end position="325"/>
    </location>
</feature>
<keyword evidence="3 7" id="KW-0732">Signal</keyword>
<keyword evidence="5" id="KW-0472">Membrane</keyword>
<keyword evidence="4" id="KW-1133">Transmembrane helix</keyword>
<reference evidence="11" key="1">
    <citation type="submission" date="2010-07" db="EMBL/GenBank/DDBJ databases">
        <title>The genome sequence of Gaeumannomyces graminis var. tritici strain R3-111a-1.</title>
        <authorList>
            <consortium name="The Broad Institute Genome Sequencing Platform"/>
            <person name="Ma L.-J."/>
            <person name="Dead R."/>
            <person name="Young S."/>
            <person name="Zeng Q."/>
            <person name="Koehrsen M."/>
            <person name="Alvarado L."/>
            <person name="Berlin A."/>
            <person name="Chapman S.B."/>
            <person name="Chen Z."/>
            <person name="Freedman E."/>
            <person name="Gellesch M."/>
            <person name="Goldberg J."/>
            <person name="Griggs A."/>
            <person name="Gujja S."/>
            <person name="Heilman E.R."/>
            <person name="Heiman D."/>
            <person name="Hepburn T."/>
            <person name="Howarth C."/>
            <person name="Jen D."/>
            <person name="Larson L."/>
            <person name="Mehta T."/>
            <person name="Neiman D."/>
            <person name="Pearson M."/>
            <person name="Roberts A."/>
            <person name="Saif S."/>
            <person name="Shea T."/>
            <person name="Shenoy N."/>
            <person name="Sisk P."/>
            <person name="Stolte C."/>
            <person name="Sykes S."/>
            <person name="Walk T."/>
            <person name="White J."/>
            <person name="Yandava C."/>
            <person name="Haas B."/>
            <person name="Nusbaum C."/>
            <person name="Birren B."/>
        </authorList>
    </citation>
    <scope>NUCLEOTIDE SEQUENCE [LARGE SCALE GENOMIC DNA]</scope>
    <source>
        <strain evidence="11">R3-111a-1</strain>
    </source>
</reference>
<name>J3PGG8_GAET3</name>
<dbReference type="EnsemblFungi" id="EJT69710">
    <property type="protein sequence ID" value="EJT69710"/>
    <property type="gene ID" value="GGTG_12593"/>
</dbReference>
<evidence type="ECO:0000256" key="7">
    <source>
        <dbReference type="SAM" id="SignalP"/>
    </source>
</evidence>
<sequence length="325" mass="34244">MWTKLALRAALAVLTIAPSAPAQQAQAGTGPLQLQVAAAGGKSPWEGTLSPGTAAPGGGGGGWKYVGCTAELSSGRALSGSTINPQNMTIELCMDYCTERNFPYAGLEYSQECYCGLKPHKDSTPTPNAECSSPCKGNAKQLCGRGGRLSLFENTAYVAASNAQRLGAWSYVSCYMEPQRGRALPDRLRSAANMTVEACHDYCDSEGMPFAGLENGRECRCGRALRQGLEDASDPMCAMQCDMTCLGNDKQFCGGSKTINVWHKDAAAAAATTRRDVQRREEMLREHKREAAHNHGGGGGLGARFVRARRAAVDAPGAAAAAGVI</sequence>
<reference evidence="9" key="3">
    <citation type="submission" date="2010-09" db="EMBL/GenBank/DDBJ databases">
        <title>Annotation of Gaeumannomyces graminis var. tritici R3-111a-1.</title>
        <authorList>
            <consortium name="The Broad Institute Genome Sequencing Platform"/>
            <person name="Ma L.-J."/>
            <person name="Dead R."/>
            <person name="Young S.K."/>
            <person name="Zeng Q."/>
            <person name="Gargeya S."/>
            <person name="Fitzgerald M."/>
            <person name="Haas B."/>
            <person name="Abouelleil A."/>
            <person name="Alvarado L."/>
            <person name="Arachchi H.M."/>
            <person name="Berlin A."/>
            <person name="Brown A."/>
            <person name="Chapman S.B."/>
            <person name="Chen Z."/>
            <person name="Dunbar C."/>
            <person name="Freedman E."/>
            <person name="Gearin G."/>
            <person name="Gellesch M."/>
            <person name="Goldberg J."/>
            <person name="Griggs A."/>
            <person name="Gujja S."/>
            <person name="Heiman D."/>
            <person name="Howarth C."/>
            <person name="Larson L."/>
            <person name="Lui A."/>
            <person name="MacDonald P.J.P."/>
            <person name="Mehta T."/>
            <person name="Montmayeur A."/>
            <person name="Murphy C."/>
            <person name="Neiman D."/>
            <person name="Pearson M."/>
            <person name="Priest M."/>
            <person name="Roberts A."/>
            <person name="Saif S."/>
            <person name="Shea T."/>
            <person name="Shenoy N."/>
            <person name="Sisk P."/>
            <person name="Stolte C."/>
            <person name="Sykes S."/>
            <person name="Yandava C."/>
            <person name="Wortman J."/>
            <person name="Nusbaum C."/>
            <person name="Birren B."/>
        </authorList>
    </citation>
    <scope>NUCLEOTIDE SEQUENCE</scope>
    <source>
        <strain evidence="9">R3-111a-1</strain>
    </source>
</reference>
<dbReference type="GO" id="GO:0005886">
    <property type="term" value="C:plasma membrane"/>
    <property type="evidence" value="ECO:0007669"/>
    <property type="project" value="TreeGrafter"/>
</dbReference>
<dbReference type="eggNOG" id="KOG4157">
    <property type="taxonomic scope" value="Eukaryota"/>
</dbReference>
<dbReference type="PROSITE" id="PS51212">
    <property type="entry name" value="WSC"/>
    <property type="match status" value="2"/>
</dbReference>
<dbReference type="HOGENOM" id="CLU_063916_3_0_1"/>
<evidence type="ECO:0000313" key="9">
    <source>
        <dbReference type="EMBL" id="EJT69710.1"/>
    </source>
</evidence>
<proteinExistence type="predicted"/>
<protein>
    <recommendedName>
        <fullName evidence="8">WSC domain-containing protein</fullName>
    </recommendedName>
</protein>
<evidence type="ECO:0000256" key="1">
    <source>
        <dbReference type="ARBA" id="ARBA00004167"/>
    </source>
</evidence>
<evidence type="ECO:0000256" key="2">
    <source>
        <dbReference type="ARBA" id="ARBA00022692"/>
    </source>
</evidence>
<reference evidence="10" key="5">
    <citation type="submission" date="2018-04" db="UniProtKB">
        <authorList>
            <consortium name="EnsemblFungi"/>
        </authorList>
    </citation>
    <scope>IDENTIFICATION</scope>
    <source>
        <strain evidence="10">R3-111a-1</strain>
    </source>
</reference>
<evidence type="ECO:0000256" key="4">
    <source>
        <dbReference type="ARBA" id="ARBA00022989"/>
    </source>
</evidence>
<accession>J3PGG8</accession>
<dbReference type="STRING" id="644352.J3PGG8"/>
<keyword evidence="2" id="KW-0812">Transmembrane</keyword>
<keyword evidence="11" id="KW-1185">Reference proteome</keyword>
<dbReference type="GeneID" id="20353051"/>
<feature type="signal peptide" evidence="7">
    <location>
        <begin position="1"/>
        <end position="22"/>
    </location>
</feature>
<evidence type="ECO:0000313" key="11">
    <source>
        <dbReference type="Proteomes" id="UP000006039"/>
    </source>
</evidence>
<dbReference type="VEuPathDB" id="FungiDB:GGTG_12593"/>
<reference evidence="9" key="2">
    <citation type="submission" date="2010-07" db="EMBL/GenBank/DDBJ databases">
        <authorList>
            <consortium name="The Broad Institute Genome Sequencing Platform"/>
            <consortium name="Broad Institute Genome Sequencing Center for Infectious Disease"/>
            <person name="Ma L.-J."/>
            <person name="Dead R."/>
            <person name="Young S."/>
            <person name="Zeng Q."/>
            <person name="Koehrsen M."/>
            <person name="Alvarado L."/>
            <person name="Berlin A."/>
            <person name="Chapman S.B."/>
            <person name="Chen Z."/>
            <person name="Freedman E."/>
            <person name="Gellesch M."/>
            <person name="Goldberg J."/>
            <person name="Griggs A."/>
            <person name="Gujja S."/>
            <person name="Heilman E.R."/>
            <person name="Heiman D."/>
            <person name="Hepburn T."/>
            <person name="Howarth C."/>
            <person name="Jen D."/>
            <person name="Larson L."/>
            <person name="Mehta T."/>
            <person name="Neiman D."/>
            <person name="Pearson M."/>
            <person name="Roberts A."/>
            <person name="Saif S."/>
            <person name="Shea T."/>
            <person name="Shenoy N."/>
            <person name="Sisk P."/>
            <person name="Stolte C."/>
            <person name="Sykes S."/>
            <person name="Walk T."/>
            <person name="White J."/>
            <person name="Yandava C."/>
            <person name="Haas B."/>
            <person name="Nusbaum C."/>
            <person name="Birren B."/>
        </authorList>
    </citation>
    <scope>NUCLEOTIDE SEQUENCE</scope>
    <source>
        <strain evidence="9">R3-111a-1</strain>
    </source>
</reference>
<gene>
    <name evidence="10" type="primary">20353051</name>
    <name evidence="9" type="ORF">GGTG_12593</name>
</gene>
<evidence type="ECO:0000256" key="3">
    <source>
        <dbReference type="ARBA" id="ARBA00022729"/>
    </source>
</evidence>
<comment type="subcellular location">
    <subcellularLocation>
        <location evidence="1">Membrane</location>
        <topology evidence="1">Single-pass membrane protein</topology>
    </subcellularLocation>
</comment>
<feature type="domain" description="WSC" evidence="8">
    <location>
        <begin position="168"/>
        <end position="265"/>
    </location>
</feature>
<dbReference type="SMART" id="SM00321">
    <property type="entry name" value="WSC"/>
    <property type="match status" value="2"/>
</dbReference>
<dbReference type="Proteomes" id="UP000006039">
    <property type="component" value="Unassembled WGS sequence"/>
</dbReference>
<dbReference type="PANTHER" id="PTHR24269:SF16">
    <property type="entry name" value="PROTEIN SLG1"/>
    <property type="match status" value="1"/>
</dbReference>
<evidence type="ECO:0000259" key="8">
    <source>
        <dbReference type="PROSITE" id="PS51212"/>
    </source>
</evidence>
<keyword evidence="6" id="KW-0325">Glycoprotein</keyword>
<reference evidence="10" key="4">
    <citation type="journal article" date="2015" name="G3 (Bethesda)">
        <title>Genome sequences of three phytopathogenic species of the Magnaporthaceae family of fungi.</title>
        <authorList>
            <person name="Okagaki L.H."/>
            <person name="Nunes C.C."/>
            <person name="Sailsbery J."/>
            <person name="Clay B."/>
            <person name="Brown D."/>
            <person name="John T."/>
            <person name="Oh Y."/>
            <person name="Young N."/>
            <person name="Fitzgerald M."/>
            <person name="Haas B.J."/>
            <person name="Zeng Q."/>
            <person name="Young S."/>
            <person name="Adiconis X."/>
            <person name="Fan L."/>
            <person name="Levin J.Z."/>
            <person name="Mitchell T.K."/>
            <person name="Okubara P.A."/>
            <person name="Farman M.L."/>
            <person name="Kohn L.M."/>
            <person name="Birren B."/>
            <person name="Ma L.-J."/>
            <person name="Dean R.A."/>
        </authorList>
    </citation>
    <scope>NUCLEOTIDE SEQUENCE</scope>
    <source>
        <strain evidence="10">R3-111a-1</strain>
    </source>
</reference>
<organism evidence="9">
    <name type="scientific">Gaeumannomyces tritici (strain R3-111a-1)</name>
    <name type="common">Wheat and barley take-all root rot fungus</name>
    <name type="synonym">Gaeumannomyces graminis var. tritici</name>
    <dbReference type="NCBI Taxonomy" id="644352"/>
    <lineage>
        <taxon>Eukaryota</taxon>
        <taxon>Fungi</taxon>
        <taxon>Dikarya</taxon>
        <taxon>Ascomycota</taxon>
        <taxon>Pezizomycotina</taxon>
        <taxon>Sordariomycetes</taxon>
        <taxon>Sordariomycetidae</taxon>
        <taxon>Magnaporthales</taxon>
        <taxon>Magnaporthaceae</taxon>
        <taxon>Gaeumannomyces</taxon>
    </lineage>
</organism>
<evidence type="ECO:0000256" key="6">
    <source>
        <dbReference type="ARBA" id="ARBA00023180"/>
    </source>
</evidence>
<dbReference type="AlphaFoldDB" id="J3PGG8"/>
<evidence type="ECO:0000256" key="5">
    <source>
        <dbReference type="ARBA" id="ARBA00023136"/>
    </source>
</evidence>
<dbReference type="OrthoDB" id="5985073at2759"/>
<evidence type="ECO:0000313" key="10">
    <source>
        <dbReference type="EnsemblFungi" id="EJT69710"/>
    </source>
</evidence>
<dbReference type="RefSeq" id="XP_009228758.1">
    <property type="nucleotide sequence ID" value="XM_009230494.1"/>
</dbReference>
<dbReference type="EMBL" id="GL385403">
    <property type="protein sequence ID" value="EJT69710.1"/>
    <property type="molecule type" value="Genomic_DNA"/>
</dbReference>
<feature type="domain" description="WSC" evidence="8">
    <location>
        <begin position="62"/>
        <end position="155"/>
    </location>
</feature>
<dbReference type="InterPro" id="IPR002889">
    <property type="entry name" value="WSC_carb-bd"/>
</dbReference>